<sequence>MIDTHIHADARTGEDFNEMYLSGIDVAVTCAYYPYKIDNDTILLNHLMRILNYDTKRAGEHGIELKVALGIHPTNTNVDGGLIYENLYKWIENKDIVAIGEIGLENLTEKEYEIFKKQLDIAQETKTNVIIHTPRKNKSAVLDEILEILPQHISPEYVVIDHINQNVIEKAIDTDYTLGLTVQPQKMDKYEAIDILDNYGFDRFLLNSDISNKPSDPLSVPKTIRELTRLGFNKKEINKIAFKNAEKFFNF</sequence>
<dbReference type="GeneID" id="26735582"/>
<dbReference type="InterPro" id="IPR012022">
    <property type="entry name" value="UCP005295"/>
</dbReference>
<gene>
    <name evidence="2" type="ORF">sm9_0606</name>
</gene>
<dbReference type="EMBL" id="CP011266">
    <property type="protein sequence ID" value="ALT68405.1"/>
    <property type="molecule type" value="Genomic_DNA"/>
</dbReference>
<dbReference type="PIRSF" id="PIRSF005295">
    <property type="entry name" value="UCP005295_TatD"/>
    <property type="match status" value="1"/>
</dbReference>
<evidence type="ECO:0000256" key="1">
    <source>
        <dbReference type="PIRNR" id="PIRNR005295"/>
    </source>
</evidence>
<dbReference type="GO" id="GO:0016788">
    <property type="term" value="F:hydrolase activity, acting on ester bonds"/>
    <property type="evidence" value="ECO:0007669"/>
    <property type="project" value="UniProtKB-UniRule"/>
</dbReference>
<keyword evidence="1" id="KW-0479">Metal-binding</keyword>
<protein>
    <submittedName>
        <fullName evidence="2">Hydrolase TatD family</fullName>
    </submittedName>
</protein>
<organism evidence="2 3">
    <name type="scientific">Methanobrevibacter millerae</name>
    <dbReference type="NCBI Taxonomy" id="230361"/>
    <lineage>
        <taxon>Archaea</taxon>
        <taxon>Methanobacteriati</taxon>
        <taxon>Methanobacteriota</taxon>
        <taxon>Methanomada group</taxon>
        <taxon>Methanobacteria</taxon>
        <taxon>Methanobacteriales</taxon>
        <taxon>Methanobacteriaceae</taxon>
        <taxon>Methanobrevibacter</taxon>
    </lineage>
</organism>
<evidence type="ECO:0000313" key="3">
    <source>
        <dbReference type="Proteomes" id="UP000067738"/>
    </source>
</evidence>
<dbReference type="Proteomes" id="UP000067738">
    <property type="component" value="Chromosome"/>
</dbReference>
<dbReference type="Pfam" id="PF01026">
    <property type="entry name" value="TatD_DNase"/>
    <property type="match status" value="1"/>
</dbReference>
<keyword evidence="3" id="KW-1185">Reference proteome</keyword>
<dbReference type="OrthoDB" id="359310at2157"/>
<dbReference type="SUPFAM" id="SSF51556">
    <property type="entry name" value="Metallo-dependent hydrolases"/>
    <property type="match status" value="1"/>
</dbReference>
<dbReference type="Gene3D" id="3.20.20.140">
    <property type="entry name" value="Metal-dependent hydrolases"/>
    <property type="match status" value="1"/>
</dbReference>
<dbReference type="InterPro" id="IPR001130">
    <property type="entry name" value="TatD-like"/>
</dbReference>
<dbReference type="GO" id="GO:0046872">
    <property type="term" value="F:metal ion binding"/>
    <property type="evidence" value="ECO:0007669"/>
    <property type="project" value="UniProtKB-KW"/>
</dbReference>
<keyword evidence="1 2" id="KW-0378">Hydrolase</keyword>
<dbReference type="PATRIC" id="fig|230361.4.peg.628"/>
<name>A0A0U2SHF6_9EURY</name>
<reference evidence="2 3" key="1">
    <citation type="submission" date="2015-04" db="EMBL/GenBank/DDBJ databases">
        <title>The complete genome sequence of the rumen methanogen Methanobrevibacter millerae SM9.</title>
        <authorList>
            <person name="Leahy S.C."/>
            <person name="Kelly W.J."/>
            <person name="Pacheco D.M."/>
            <person name="Li D."/>
            <person name="Altermann E."/>
            <person name="Attwood G.T."/>
        </authorList>
    </citation>
    <scope>NUCLEOTIDE SEQUENCE [LARGE SCALE GENOMIC DNA]</scope>
    <source>
        <strain evidence="2 3">SM9</strain>
    </source>
</reference>
<dbReference type="InterPro" id="IPR032466">
    <property type="entry name" value="Metal_Hydrolase"/>
</dbReference>
<dbReference type="RefSeq" id="WP_058738728.1">
    <property type="nucleotide sequence ID" value="NZ_CP011266.1"/>
</dbReference>
<accession>A0A0U2SHF6</accession>
<evidence type="ECO:0000313" key="2">
    <source>
        <dbReference type="EMBL" id="ALT68405.1"/>
    </source>
</evidence>
<comment type="similarity">
    <text evidence="1">Belongs to the metallo-dependent hydrolases superfamily.</text>
</comment>
<dbReference type="PANTHER" id="PTHR42658:SF1">
    <property type="entry name" value="HYDROLASE TATD"/>
    <property type="match status" value="1"/>
</dbReference>
<dbReference type="KEGG" id="mmil:sm9_0606"/>
<proteinExistence type="inferred from homology"/>
<dbReference type="AlphaFoldDB" id="A0A0U2SHF6"/>
<dbReference type="PANTHER" id="PTHR42658">
    <property type="entry name" value="HYDROLASE TATD"/>
    <property type="match status" value="1"/>
</dbReference>